<evidence type="ECO:0000313" key="2">
    <source>
        <dbReference type="EMBL" id="MBB6057783.1"/>
    </source>
</evidence>
<evidence type="ECO:0000256" key="1">
    <source>
        <dbReference type="SAM" id="Phobius"/>
    </source>
</evidence>
<keyword evidence="1" id="KW-0812">Transmembrane</keyword>
<accession>A0A7W9SZD7</accession>
<dbReference type="Proteomes" id="UP000532746">
    <property type="component" value="Unassembled WGS sequence"/>
</dbReference>
<proteinExistence type="predicted"/>
<reference evidence="2 3" key="1">
    <citation type="submission" date="2020-08" db="EMBL/GenBank/DDBJ databases">
        <title>Genomic Encyclopedia of Type Strains, Phase IV (KMG-IV): sequencing the most valuable type-strain genomes for metagenomic binning, comparative biology and taxonomic classification.</title>
        <authorList>
            <person name="Goeker M."/>
        </authorList>
    </citation>
    <scope>NUCLEOTIDE SEQUENCE [LARGE SCALE GENOMIC DNA]</scope>
    <source>
        <strain evidence="2 3">DSM 26718</strain>
    </source>
</reference>
<dbReference type="EMBL" id="JACHGG010000001">
    <property type="protein sequence ID" value="MBB6057783.1"/>
    <property type="molecule type" value="Genomic_DNA"/>
</dbReference>
<comment type="caution">
    <text evidence="2">The sequence shown here is derived from an EMBL/GenBank/DDBJ whole genome shotgun (WGS) entry which is preliminary data.</text>
</comment>
<feature type="transmembrane region" description="Helical" evidence="1">
    <location>
        <begin position="253"/>
        <end position="273"/>
    </location>
</feature>
<dbReference type="AlphaFoldDB" id="A0A7W9SZD7"/>
<evidence type="ECO:0000313" key="3">
    <source>
        <dbReference type="Proteomes" id="UP000532746"/>
    </source>
</evidence>
<feature type="transmembrane region" description="Helical" evidence="1">
    <location>
        <begin position="349"/>
        <end position="367"/>
    </location>
</feature>
<evidence type="ECO:0008006" key="4">
    <source>
        <dbReference type="Google" id="ProtNLM"/>
    </source>
</evidence>
<feature type="transmembrane region" description="Helical" evidence="1">
    <location>
        <begin position="82"/>
        <end position="106"/>
    </location>
</feature>
<feature type="transmembrane region" description="Helical" evidence="1">
    <location>
        <begin position="41"/>
        <end position="61"/>
    </location>
</feature>
<gene>
    <name evidence="2" type="ORF">HNQ93_000613</name>
</gene>
<organism evidence="2 3">
    <name type="scientific">Hymenobacter luteus</name>
    <dbReference type="NCBI Taxonomy" id="1411122"/>
    <lineage>
        <taxon>Bacteria</taxon>
        <taxon>Pseudomonadati</taxon>
        <taxon>Bacteroidota</taxon>
        <taxon>Cytophagia</taxon>
        <taxon>Cytophagales</taxon>
        <taxon>Hymenobacteraceae</taxon>
        <taxon>Hymenobacter</taxon>
    </lineage>
</organism>
<keyword evidence="3" id="KW-1185">Reference proteome</keyword>
<protein>
    <recommendedName>
        <fullName evidence="4">Glycosyltransferase RgtA/B/C/D-like domain-containing protein</fullName>
    </recommendedName>
</protein>
<keyword evidence="1" id="KW-0472">Membrane</keyword>
<feature type="transmembrane region" description="Helical" evidence="1">
    <location>
        <begin position="397"/>
        <end position="415"/>
    </location>
</feature>
<feature type="transmembrane region" description="Helical" evidence="1">
    <location>
        <begin position="317"/>
        <end position="337"/>
    </location>
</feature>
<feature type="transmembrane region" description="Helical" evidence="1">
    <location>
        <begin position="373"/>
        <end position="390"/>
    </location>
</feature>
<name>A0A7W9SZD7_9BACT</name>
<feature type="transmembrane region" description="Helical" evidence="1">
    <location>
        <begin position="212"/>
        <end position="241"/>
    </location>
</feature>
<feature type="transmembrane region" description="Helical" evidence="1">
    <location>
        <begin position="126"/>
        <end position="148"/>
    </location>
</feature>
<feature type="transmembrane region" description="Helical" evidence="1">
    <location>
        <begin position="12"/>
        <end position="29"/>
    </location>
</feature>
<keyword evidence="1" id="KW-1133">Transmembrane helix</keyword>
<sequence length="421" mass="47389">MAGRFSGLLRRAAACTLLIVLATASFLFSPAPRTEAEYCGTYLHLTSFAGFTANCDGFVYMEDARHPWHLLEPNEVRQSRPLFILLGTAVGYPCTWLVQGLTAAGLLPPQVLAHLPSKYQPLLGFYIGYVLLNYLVLLGSMLLFTELYHRLRPGRTEPMLLGALLLFFASNQVTKAFFWTVHQQMFTFLVPLFCAWLLLEQTQPNLRRPRRVAAWAFLTGLLALVYGSFVLVLPCLLVGIWRQNRGRRLPSPLRLGVGAGLLFMVPTLLWIGLLRLQGVTYYNHEAEAYHQLVWLLDVFRRPADEFVALVGQHVGRFLATLPAVGLFAGLVLGLLGLRRYCRWPAERQPLAVATGLLALFMSFFAVLGYYQERLTFILMPLLLCLLVILLPPRLPRWSGWAGVVVALGWHVWQVISYGPFS</sequence>